<sequence>MSKRITLCEAFDRDKPVKISKHSLDSDEEDYEDETDSSRLRERDIDGQENATVEYDEDIKITPFNMKEELEEDGYFDGSGNFVFKKSTDARDNWLEDVNWVEVNRRQKINQPANTAVSDESPSTPLSKGAKVSLYEELLRLLRENETVLQAIKRMGAGTKTHKSASASQRWSKKKKVDVTNSEQGDPEGLVRATELADQLLQAGEFDVYQMSAEDIQILLRQTENRAEDDELDALGKHLDDQNNEKNGVGSNNGKFPQMNSNEDKNDDKTPVMWHLKRSDESSTECEGPFSTEQLKDWVEEGKFRGVKCVLVRQVDKPDGQFYNINRIDFDLYE</sequence>
<feature type="compositionally biased region" description="Basic and acidic residues" evidence="1">
    <location>
        <begin position="36"/>
        <end position="46"/>
    </location>
</feature>
<feature type="region of interest" description="Disordered" evidence="1">
    <location>
        <begin position="19"/>
        <end position="49"/>
    </location>
</feature>
<evidence type="ECO:0000259" key="2">
    <source>
        <dbReference type="PROSITE" id="PS50829"/>
    </source>
</evidence>
<feature type="region of interest" description="Disordered" evidence="1">
    <location>
        <begin position="159"/>
        <end position="188"/>
    </location>
</feature>
<evidence type="ECO:0000313" key="4">
    <source>
        <dbReference type="Proteomes" id="UP000230066"/>
    </source>
</evidence>
<feature type="region of interest" description="Disordered" evidence="1">
    <location>
        <begin position="237"/>
        <end position="270"/>
    </location>
</feature>
<dbReference type="GO" id="GO:0005682">
    <property type="term" value="C:U5 snRNP"/>
    <property type="evidence" value="ECO:0007669"/>
    <property type="project" value="InterPro"/>
</dbReference>
<gene>
    <name evidence="3" type="ORF">D915_005297</name>
</gene>
<accession>A0A4E0R6G9</accession>
<organism evidence="3 4">
    <name type="scientific">Fasciola hepatica</name>
    <name type="common">Liver fluke</name>
    <dbReference type="NCBI Taxonomy" id="6192"/>
    <lineage>
        <taxon>Eukaryota</taxon>
        <taxon>Metazoa</taxon>
        <taxon>Spiralia</taxon>
        <taxon>Lophotrochozoa</taxon>
        <taxon>Platyhelminthes</taxon>
        <taxon>Trematoda</taxon>
        <taxon>Digenea</taxon>
        <taxon>Plagiorchiida</taxon>
        <taxon>Echinostomata</taxon>
        <taxon>Echinostomatoidea</taxon>
        <taxon>Fasciolidae</taxon>
        <taxon>Fasciola</taxon>
    </lineage>
</organism>
<feature type="domain" description="GYF" evidence="2">
    <location>
        <begin position="271"/>
        <end position="331"/>
    </location>
</feature>
<reference evidence="3" key="1">
    <citation type="submission" date="2019-03" db="EMBL/GenBank/DDBJ databases">
        <title>Improved annotation for the trematode Fasciola hepatica.</title>
        <authorList>
            <person name="Choi Y.-J."/>
            <person name="Martin J."/>
            <person name="Mitreva M."/>
        </authorList>
    </citation>
    <scope>NUCLEOTIDE SEQUENCE [LARGE SCALE GENOMIC DNA]</scope>
</reference>
<proteinExistence type="predicted"/>
<keyword evidence="4" id="KW-1185">Reference proteome</keyword>
<dbReference type="SUPFAM" id="SSF55277">
    <property type="entry name" value="GYF domain"/>
    <property type="match status" value="1"/>
</dbReference>
<protein>
    <submittedName>
        <fullName evidence="3">CD2 antigen cytoplasmic tail-binding protein 2</fullName>
    </submittedName>
</protein>
<name>A0A4E0R6G9_FASHE</name>
<feature type="compositionally biased region" description="Polar residues" evidence="1">
    <location>
        <begin position="245"/>
        <end position="261"/>
    </location>
</feature>
<dbReference type="PANTHER" id="PTHR13138">
    <property type="entry name" value="PROTEIN LIN1"/>
    <property type="match status" value="1"/>
</dbReference>
<comment type="caution">
    <text evidence="3">The sequence shown here is derived from an EMBL/GenBank/DDBJ whole genome shotgun (WGS) entry which is preliminary data.</text>
</comment>
<dbReference type="InterPro" id="IPR003169">
    <property type="entry name" value="GYF"/>
</dbReference>
<dbReference type="EMBL" id="JXXN02002628">
    <property type="protein sequence ID" value="THD22635.1"/>
    <property type="molecule type" value="Genomic_DNA"/>
</dbReference>
<dbReference type="PROSITE" id="PS50829">
    <property type="entry name" value="GYF"/>
    <property type="match status" value="1"/>
</dbReference>
<dbReference type="Proteomes" id="UP000230066">
    <property type="component" value="Unassembled WGS sequence"/>
</dbReference>
<dbReference type="Gene3D" id="3.30.1490.40">
    <property type="match status" value="1"/>
</dbReference>
<dbReference type="AlphaFoldDB" id="A0A4E0R6G9"/>
<dbReference type="InterPro" id="IPR035445">
    <property type="entry name" value="GYF-like_dom_sf"/>
</dbReference>
<dbReference type="InterPro" id="IPR039905">
    <property type="entry name" value="CD2BP2/Lin1"/>
</dbReference>
<dbReference type="PANTHER" id="PTHR13138:SF3">
    <property type="entry name" value="CD2 ANTIGEN CYTOPLASMIC TAIL-BINDING PROTEIN 2"/>
    <property type="match status" value="1"/>
</dbReference>
<feature type="compositionally biased region" description="Acidic residues" evidence="1">
    <location>
        <begin position="26"/>
        <end position="35"/>
    </location>
</feature>
<evidence type="ECO:0000313" key="3">
    <source>
        <dbReference type="EMBL" id="THD22635.1"/>
    </source>
</evidence>
<evidence type="ECO:0000256" key="1">
    <source>
        <dbReference type="SAM" id="MobiDB-lite"/>
    </source>
</evidence>